<organism evidence="23">
    <name type="scientific">Xantusia wigginsi</name>
    <dbReference type="NCBI Taxonomy" id="270502"/>
    <lineage>
        <taxon>Eukaryota</taxon>
        <taxon>Metazoa</taxon>
        <taxon>Chordata</taxon>
        <taxon>Craniata</taxon>
        <taxon>Vertebrata</taxon>
        <taxon>Euteleostomi</taxon>
        <taxon>Lepidosauria</taxon>
        <taxon>Squamata</taxon>
        <taxon>Bifurcata</taxon>
        <taxon>Unidentata</taxon>
        <taxon>Scinciformata</taxon>
        <taxon>Xantusiidae</taxon>
        <taxon>Xantusiinae</taxon>
        <taxon>Xantusia</taxon>
    </lineage>
</organism>
<evidence type="ECO:0000256" key="20">
    <source>
        <dbReference type="RuleBase" id="RU362117"/>
    </source>
</evidence>
<dbReference type="InterPro" id="IPR016174">
    <property type="entry name" value="Di-haem_cyt_TM"/>
</dbReference>
<dbReference type="GO" id="GO:0046872">
    <property type="term" value="F:metal ion binding"/>
    <property type="evidence" value="ECO:0007669"/>
    <property type="project" value="UniProtKB-UniRule"/>
</dbReference>
<dbReference type="PROSITE" id="PS51002">
    <property type="entry name" value="CYTB_NTER"/>
    <property type="match status" value="1"/>
</dbReference>
<dbReference type="InterPro" id="IPR005798">
    <property type="entry name" value="Cyt_b/b6_C"/>
</dbReference>
<evidence type="ECO:0000313" key="23">
    <source>
        <dbReference type="EMBL" id="ABY48665.1"/>
    </source>
</evidence>
<evidence type="ECO:0000256" key="4">
    <source>
        <dbReference type="ARBA" id="ARBA00013531"/>
    </source>
</evidence>
<evidence type="ECO:0000256" key="2">
    <source>
        <dbReference type="ARBA" id="ARBA00004448"/>
    </source>
</evidence>
<dbReference type="Gene3D" id="1.20.810.10">
    <property type="entry name" value="Cytochrome Bc1 Complex, Chain C"/>
    <property type="match status" value="1"/>
</dbReference>
<keyword evidence="11 20" id="KW-0249">Electron transport</keyword>
<keyword evidence="10" id="KW-0999">Mitochondrion inner membrane</keyword>
<evidence type="ECO:0000256" key="15">
    <source>
        <dbReference type="ARBA" id="ARBA00023128"/>
    </source>
</evidence>
<evidence type="ECO:0000256" key="6">
    <source>
        <dbReference type="ARBA" id="ARBA00022617"/>
    </source>
</evidence>
<evidence type="ECO:0000256" key="14">
    <source>
        <dbReference type="ARBA" id="ARBA00023075"/>
    </source>
</evidence>
<dbReference type="GO" id="GO:0005743">
    <property type="term" value="C:mitochondrial inner membrane"/>
    <property type="evidence" value="ECO:0007669"/>
    <property type="project" value="UniProtKB-SubCell"/>
</dbReference>
<dbReference type="InterPro" id="IPR036150">
    <property type="entry name" value="Cyt_b/b6_C_sf"/>
</dbReference>
<keyword evidence="7 20" id="KW-0679">Respiratory chain</keyword>
<comment type="function">
    <text evidence="1 20">Component of the ubiquinol-cytochrome c reductase complex (complex III or cytochrome b-c1 complex) that is part of the mitochondrial respiratory chain. The b-c1 complex mediates electron transfer from ubiquinol to cytochrome c. Contributes to the generation of a proton gradient across the mitochondrial membrane that is then used for ATP synthesis.</text>
</comment>
<dbReference type="PANTHER" id="PTHR19271">
    <property type="entry name" value="CYTOCHROME B"/>
    <property type="match status" value="1"/>
</dbReference>
<dbReference type="InterPro" id="IPR030689">
    <property type="entry name" value="Cytochrome_b"/>
</dbReference>
<dbReference type="InterPro" id="IPR048260">
    <property type="entry name" value="Cytochrome_b_C_euk/bac"/>
</dbReference>
<feature type="transmembrane region" description="Helical" evidence="20">
    <location>
        <begin position="347"/>
        <end position="373"/>
    </location>
</feature>
<dbReference type="SUPFAM" id="SSF81648">
    <property type="entry name" value="a domain/subunit of cytochrome bc1 complex (Ubiquinol-cytochrome c reductase)"/>
    <property type="match status" value="1"/>
</dbReference>
<keyword evidence="15 20" id="KW-0496">Mitochondrion</keyword>
<accession>A9YAC9</accession>
<dbReference type="GO" id="GO:0006122">
    <property type="term" value="P:mitochondrial electron transport, ubiquinol to cytochrome c"/>
    <property type="evidence" value="ECO:0007669"/>
    <property type="project" value="TreeGrafter"/>
</dbReference>
<feature type="binding site" evidence="18">
    <location>
        <position position="202"/>
    </location>
    <ligand>
        <name>a ubiquinone</name>
        <dbReference type="ChEBI" id="CHEBI:16389"/>
    </ligand>
</feature>
<feature type="transmembrane region" description="Helical" evidence="20">
    <location>
        <begin position="324"/>
        <end position="341"/>
    </location>
</feature>
<comment type="cofactor">
    <cofactor evidence="20">
        <name>heme b</name>
        <dbReference type="ChEBI" id="CHEBI:60344"/>
    </cofactor>
    <text evidence="20">Binds 2 heme groups non-covalently.</text>
</comment>
<comment type="cofactor">
    <cofactor evidence="19">
        <name>heme</name>
        <dbReference type="ChEBI" id="CHEBI:30413"/>
    </cofactor>
    <text evidence="19">Binds 2 heme groups non-covalently.</text>
</comment>
<dbReference type="EMBL" id="EU129970">
    <property type="protein sequence ID" value="ABY48665.1"/>
    <property type="molecule type" value="Genomic_DNA"/>
</dbReference>
<evidence type="ECO:0000259" key="22">
    <source>
        <dbReference type="PROSITE" id="PS51003"/>
    </source>
</evidence>
<feature type="domain" description="Cytochrome b/b6 C-terminal region profile" evidence="22">
    <location>
        <begin position="211"/>
        <end position="380"/>
    </location>
</feature>
<comment type="similarity">
    <text evidence="17 20">Belongs to the cytochrome b family.</text>
</comment>
<dbReference type="GO" id="GO:0008121">
    <property type="term" value="F:quinol-cytochrome-c reductase activity"/>
    <property type="evidence" value="ECO:0007669"/>
    <property type="project" value="InterPro"/>
</dbReference>
<comment type="subcellular location">
    <subcellularLocation>
        <location evidence="2">Mitochondrion inner membrane</location>
        <topology evidence="2">Multi-pass membrane protein</topology>
    </subcellularLocation>
</comment>
<evidence type="ECO:0000256" key="19">
    <source>
        <dbReference type="PIRSR" id="PIRSR038885-2"/>
    </source>
</evidence>
<evidence type="ECO:0000259" key="21">
    <source>
        <dbReference type="PROSITE" id="PS51002"/>
    </source>
</evidence>
<dbReference type="PROSITE" id="PS51003">
    <property type="entry name" value="CYTB_CTER"/>
    <property type="match status" value="1"/>
</dbReference>
<feature type="transmembrane region" description="Helical" evidence="20">
    <location>
        <begin position="146"/>
        <end position="167"/>
    </location>
</feature>
<dbReference type="CDD" id="cd00284">
    <property type="entry name" value="Cytochrome_b_N"/>
    <property type="match status" value="1"/>
</dbReference>
<evidence type="ECO:0000256" key="7">
    <source>
        <dbReference type="ARBA" id="ARBA00022660"/>
    </source>
</evidence>
<comment type="subunit">
    <text evidence="3">The cytochrome bc1 complex contains 3 respiratory subunits (MT-CYB, CYC1 and UQCRFS1), 2 core proteins (UQCRC1 and UQCRC2) and probably 6 low-molecular weight proteins.</text>
</comment>
<evidence type="ECO:0000256" key="16">
    <source>
        <dbReference type="ARBA" id="ARBA00023136"/>
    </source>
</evidence>
<dbReference type="CDD" id="cd00290">
    <property type="entry name" value="cytochrome_b_C"/>
    <property type="match status" value="1"/>
</dbReference>
<dbReference type="GO" id="GO:0016491">
    <property type="term" value="F:oxidoreductase activity"/>
    <property type="evidence" value="ECO:0007669"/>
    <property type="project" value="UniProtKB-UniRule"/>
</dbReference>
<evidence type="ECO:0000256" key="5">
    <source>
        <dbReference type="ARBA" id="ARBA00022448"/>
    </source>
</evidence>
<feature type="transmembrane region" description="Helical" evidence="20">
    <location>
        <begin position="230"/>
        <end position="251"/>
    </location>
</feature>
<feature type="transmembrane region" description="Helical" evidence="20">
    <location>
        <begin position="112"/>
        <end position="134"/>
    </location>
</feature>
<dbReference type="InterPro" id="IPR005797">
    <property type="entry name" value="Cyt_b/b6_N"/>
</dbReference>
<name>A9YAC9_9SAUR</name>
<evidence type="ECO:0000256" key="3">
    <source>
        <dbReference type="ARBA" id="ARBA00011660"/>
    </source>
</evidence>
<evidence type="ECO:0000256" key="1">
    <source>
        <dbReference type="ARBA" id="ARBA00002566"/>
    </source>
</evidence>
<evidence type="ECO:0000256" key="8">
    <source>
        <dbReference type="ARBA" id="ARBA00022692"/>
    </source>
</evidence>
<evidence type="ECO:0000256" key="10">
    <source>
        <dbReference type="ARBA" id="ARBA00022792"/>
    </source>
</evidence>
<dbReference type="PANTHER" id="PTHR19271:SF16">
    <property type="entry name" value="CYTOCHROME B"/>
    <property type="match status" value="1"/>
</dbReference>
<sequence>MTTNLRKTHPILKIINNSFIDLPTPSNISAWWNFGSLLGLCLLTQIFTGLFLAMHYTADITSAFSSVIHICRDVQYGWLIRNIHANGASIFFICLYLHIARGLYYGSYMYTITWNIGVILLFLVMATAFVGYVLPWGQMSFWGATVITNLLSAIPYIGTTLVQWIWGGFSVDNATLTRFFAFHFILPFIIIAMTMLHLLFLHESGSNNPTGLNANTDKISFHPFFSYKDLLGIMMITMLLLTLALFSPNLLGDPENFTPANPMMTPPHIKPEWYFLFAYAILRSIPNKLGGVLALLLSIMILIILPLLHTAKQRSSMFRPMSQMFLWLTLTNILILTWIGGQPVEPPYIIIGQISSTLYFTLFLILLPTIATLENKLLKW</sequence>
<dbReference type="EMBL" id="EU129971">
    <property type="protein sequence ID" value="ABY48666.1"/>
    <property type="molecule type" value="Genomic_DNA"/>
</dbReference>
<feature type="transmembrane region" description="Helical" evidence="20">
    <location>
        <begin position="179"/>
        <end position="201"/>
    </location>
</feature>
<evidence type="ECO:0000256" key="11">
    <source>
        <dbReference type="ARBA" id="ARBA00022982"/>
    </source>
</evidence>
<feature type="binding site" description="axial binding residue" evidence="19">
    <location>
        <position position="183"/>
    </location>
    <ligand>
        <name>heme b</name>
        <dbReference type="ChEBI" id="CHEBI:60344"/>
        <label>b562</label>
    </ligand>
    <ligandPart>
        <name>Fe</name>
        <dbReference type="ChEBI" id="CHEBI:18248"/>
    </ligandPart>
</feature>
<evidence type="ECO:0000256" key="18">
    <source>
        <dbReference type="PIRSR" id="PIRSR038885-1"/>
    </source>
</evidence>
<feature type="domain" description="Cytochrome b/b6 N-terminal region profile" evidence="21">
    <location>
        <begin position="1"/>
        <end position="210"/>
    </location>
</feature>
<feature type="binding site" description="axial binding residue" evidence="19">
    <location>
        <position position="197"/>
    </location>
    <ligand>
        <name>heme b</name>
        <dbReference type="ChEBI" id="CHEBI:60344"/>
        <label>b566</label>
    </ligand>
    <ligandPart>
        <name>Fe</name>
        <dbReference type="ChEBI" id="CHEBI:18248"/>
    </ligandPart>
</feature>
<dbReference type="InterPro" id="IPR027387">
    <property type="entry name" value="Cytb/b6-like_sf"/>
</dbReference>
<keyword evidence="14" id="KW-0830">Ubiquinone</keyword>
<keyword evidence="5 20" id="KW-0813">Transport</keyword>
<dbReference type="SUPFAM" id="SSF81342">
    <property type="entry name" value="Transmembrane di-heme cytochromes"/>
    <property type="match status" value="1"/>
</dbReference>
<feature type="binding site" description="axial binding residue" evidence="19">
    <location>
        <position position="98"/>
    </location>
    <ligand>
        <name>heme b</name>
        <dbReference type="ChEBI" id="CHEBI:60344"/>
        <label>b566</label>
    </ligand>
    <ligandPart>
        <name>Fe</name>
        <dbReference type="ChEBI" id="CHEBI:18248"/>
    </ligandPart>
</feature>
<geneLocation type="mitochondrion" evidence="23"/>
<dbReference type="PIRSF" id="PIRSF038885">
    <property type="entry name" value="COB"/>
    <property type="match status" value="1"/>
</dbReference>
<keyword evidence="6 19" id="KW-0349">Heme</keyword>
<protein>
    <recommendedName>
        <fullName evidence="4 20">Cytochrome b</fullName>
    </recommendedName>
</protein>
<gene>
    <name evidence="23" type="primary">cyt-b</name>
</gene>
<dbReference type="FunFam" id="1.20.810.10:FF:000002">
    <property type="entry name" value="Cytochrome b"/>
    <property type="match status" value="1"/>
</dbReference>
<evidence type="ECO:0000256" key="17">
    <source>
        <dbReference type="ARBA" id="ARBA00061233"/>
    </source>
</evidence>
<dbReference type="EMBL" id="EU129972">
    <property type="protein sequence ID" value="ABY48667.1"/>
    <property type="molecule type" value="Genomic_DNA"/>
</dbReference>
<feature type="transmembrane region" description="Helical" evidence="20">
    <location>
        <begin position="78"/>
        <end position="100"/>
    </location>
</feature>
<keyword evidence="8 20" id="KW-0812">Transmembrane</keyword>
<dbReference type="GO" id="GO:0045275">
    <property type="term" value="C:respiratory chain complex III"/>
    <property type="evidence" value="ECO:0007669"/>
    <property type="project" value="InterPro"/>
</dbReference>
<evidence type="ECO:0000256" key="13">
    <source>
        <dbReference type="ARBA" id="ARBA00023004"/>
    </source>
</evidence>
<feature type="transmembrane region" description="Helical" evidence="20">
    <location>
        <begin position="31"/>
        <end position="57"/>
    </location>
</feature>
<dbReference type="Pfam" id="PF00032">
    <property type="entry name" value="Cytochrom_B_C"/>
    <property type="match status" value="1"/>
</dbReference>
<evidence type="ECO:0000256" key="12">
    <source>
        <dbReference type="ARBA" id="ARBA00022989"/>
    </source>
</evidence>
<keyword evidence="16 20" id="KW-0472">Membrane</keyword>
<feature type="transmembrane region" description="Helical" evidence="20">
    <location>
        <begin position="289"/>
        <end position="308"/>
    </location>
</feature>
<keyword evidence="12 20" id="KW-1133">Transmembrane helix</keyword>
<reference evidence="23" key="1">
    <citation type="submission" date="2007-08" db="EMBL/GenBank/DDBJ databases">
        <title>Multi-locus DNA sequence data reveal a history of deep cryptic vicariance and habitat-driven convergence in the Desert Night Lizard Xantusia vigilis species complex (Squamata: Xantusiidae).</title>
        <authorList>
            <person name="Leavitt D.H."/>
            <person name="Bezy R.L."/>
            <person name="Crandall K.A."/>
            <person name="Sites J.W.Jr."/>
        </authorList>
    </citation>
    <scope>NUCLEOTIDE SEQUENCE</scope>
</reference>
<keyword evidence="13 19" id="KW-0408">Iron</keyword>
<keyword evidence="9 19" id="KW-0479">Metal-binding</keyword>
<feature type="binding site" description="axial binding residue" evidence="19">
    <location>
        <position position="84"/>
    </location>
    <ligand>
        <name>heme b</name>
        <dbReference type="ChEBI" id="CHEBI:60344"/>
        <label>b562</label>
    </ligand>
    <ligandPart>
        <name>Fe</name>
        <dbReference type="ChEBI" id="CHEBI:18248"/>
    </ligandPart>
</feature>
<dbReference type="InterPro" id="IPR048259">
    <property type="entry name" value="Cytochrome_b_N_euk/bac"/>
</dbReference>
<dbReference type="AlphaFoldDB" id="A9YAC9"/>
<proteinExistence type="inferred from homology"/>
<dbReference type="Pfam" id="PF00033">
    <property type="entry name" value="Cytochrome_B"/>
    <property type="match status" value="1"/>
</dbReference>
<evidence type="ECO:0000256" key="9">
    <source>
        <dbReference type="ARBA" id="ARBA00022723"/>
    </source>
</evidence>